<reference evidence="3 4" key="1">
    <citation type="journal article" date="2010" name="Cell">
        <title>The genome of Naegleria gruberi illuminates early eukaryotic versatility.</title>
        <authorList>
            <person name="Fritz-Laylin L.K."/>
            <person name="Prochnik S.E."/>
            <person name="Ginger M.L."/>
            <person name="Dacks J.B."/>
            <person name="Carpenter M.L."/>
            <person name="Field M.C."/>
            <person name="Kuo A."/>
            <person name="Paredez A."/>
            <person name="Chapman J."/>
            <person name="Pham J."/>
            <person name="Shu S."/>
            <person name="Neupane R."/>
            <person name="Cipriano M."/>
            <person name="Mancuso J."/>
            <person name="Tu H."/>
            <person name="Salamov A."/>
            <person name="Lindquist E."/>
            <person name="Shapiro H."/>
            <person name="Lucas S."/>
            <person name="Grigoriev I.V."/>
            <person name="Cande W.Z."/>
            <person name="Fulton C."/>
            <person name="Rokhsar D.S."/>
            <person name="Dawson S.C."/>
        </authorList>
    </citation>
    <scope>NUCLEOTIDE SEQUENCE [LARGE SCALE GENOMIC DNA]</scope>
    <source>
        <strain evidence="3 4">NEG-M</strain>
    </source>
</reference>
<dbReference type="EMBL" id="GG738896">
    <property type="protein sequence ID" value="EFC39856.1"/>
    <property type="molecule type" value="Genomic_DNA"/>
</dbReference>
<evidence type="ECO:0000313" key="3">
    <source>
        <dbReference type="EMBL" id="EFC39856.1"/>
    </source>
</evidence>
<dbReference type="OrthoDB" id="10252229at2759"/>
<dbReference type="KEGG" id="ngr:NAEGRDRAFT_72297"/>
<dbReference type="InterPro" id="IPR016024">
    <property type="entry name" value="ARM-type_fold"/>
</dbReference>
<dbReference type="OMA" id="CIINAMG"/>
<dbReference type="InterPro" id="IPR011989">
    <property type="entry name" value="ARM-like"/>
</dbReference>
<protein>
    <submittedName>
        <fullName evidence="3">Predicted protein</fullName>
    </submittedName>
</protein>
<feature type="domain" description="Inositol phosphatase" evidence="2">
    <location>
        <begin position="884"/>
        <end position="934"/>
    </location>
</feature>
<dbReference type="Gene3D" id="1.25.10.10">
    <property type="entry name" value="Leucine-rich Repeat Variant"/>
    <property type="match status" value="3"/>
</dbReference>
<gene>
    <name evidence="3" type="ORF">NAEGRDRAFT_72297</name>
</gene>
<feature type="region of interest" description="Disordered" evidence="1">
    <location>
        <begin position="1034"/>
        <end position="1057"/>
    </location>
</feature>
<dbReference type="Proteomes" id="UP000006671">
    <property type="component" value="Unassembled WGS sequence"/>
</dbReference>
<dbReference type="SUPFAM" id="SSF48371">
    <property type="entry name" value="ARM repeat"/>
    <property type="match status" value="1"/>
</dbReference>
<evidence type="ECO:0000313" key="4">
    <source>
        <dbReference type="Proteomes" id="UP000006671"/>
    </source>
</evidence>
<dbReference type="AlphaFoldDB" id="D2VTG9"/>
<dbReference type="RefSeq" id="XP_002672600.1">
    <property type="nucleotide sequence ID" value="XM_002672554.1"/>
</dbReference>
<organism evidence="4">
    <name type="scientific">Naegleria gruberi</name>
    <name type="common">Amoeba</name>
    <dbReference type="NCBI Taxonomy" id="5762"/>
    <lineage>
        <taxon>Eukaryota</taxon>
        <taxon>Discoba</taxon>
        <taxon>Heterolobosea</taxon>
        <taxon>Tetramitia</taxon>
        <taxon>Eutetramitia</taxon>
        <taxon>Vahlkampfiidae</taxon>
        <taxon>Naegleria</taxon>
    </lineage>
</organism>
<dbReference type="Pfam" id="PF12456">
    <property type="entry name" value="hSac2"/>
    <property type="match status" value="1"/>
</dbReference>
<proteinExistence type="predicted"/>
<feature type="region of interest" description="Disordered" evidence="1">
    <location>
        <begin position="1140"/>
        <end position="1168"/>
    </location>
</feature>
<sequence length="1168" mass="132983">MSLQFNARKAIEVLADNEGESATREKLKILNQLSTIPNVNIIPVEVLQLVIQILGETENRMIINSILSAIQHLASFERTRMLLGDDTNCIQLLVPHMSQFNFPNIQSGALDAMAELLKGSKKNQENLVQYVSEFFNPLMGIIQRENDATTKKAFAVLDSLFENPICVHAVFGDKDRYDEYLEPLIICLQIENNRLVLQWALQTIEKACRQNQLYAKHLLDIGIIDSLVQIILDPRHVSAQSVKISALNALIHCVKYSNEAGLWAGESGIVEPLIEIMYHTSLELNSSNISLSYAQSNETQDLREACFELAMNLTNFEAGRIHARMINSTTIISSSDIDLSADNPTTPKEEKQVKLDKLDVDTKILNPYFDETEEKKENIDILSENKKKFITHTNGLNVLFAYIGQEEPNEKSDLKYKKHVKQIRKMAIMIISNISTIAENGVTILSREQKLLSFDHPMNIVDLLLDIIIHKKEHEKDSTKSKRRIDDGKDFKLDMKQCIINAMGSFALHDDCIQKLGEMGVIKRLLKMIDERNEAAEIAKLLAKMCEHSNFQKVLFEEAGLARVIKLLEAQDNPEDRLSGLMICLPLASNPNGCVALSRDGIDKKIRDISKREVVFEEVRKMAKQVIKVFKENNKSSLRATKAAVGGSDENGKPINNMNIFKFNYEQVARIDKEFVTLCEERICSLLDNPKFKLQINWRQVERLGDINFSDEAITLLGRLDLYEEFYMAIEAFIEAAEINANIFNANVPLVVLEVLPPVKKEENSKKKDEEEEEAVPCELEIGDLIMKYKLSPDGILWTPKQLAGLISYELLGYDIIELNDMLIGDGEEDRDDQYELGVDQLKKICRDSRLALLGDINLLYFHIETTDLLWKAGFAESQQIVASKSVISDEELFIKGWRILKMNKDGMLQERILLLTNTSYYTVCFDPKSKKIDYKHTKHHNIEDYFLCDVGKIVKSRHDSTSSTVHLHEDGRNKFALNLVTKEKPHVSKSQNKLEEEAEELEKIKRMSSVFHTSELKSQLSAISNSDILSQSDETVSTEEELNKSLVPDEDQAERPSTAGKYCSIFLCPDTVPRGKQKFYLQEIAWCFRAVACCATRTECHSVFNRDIVKPIEGKLARFYNLTGMGKKKDNSIIAKHMETKMRREQEKQEERVKQAQAKGAKNIKEK</sequence>
<dbReference type="InParanoid" id="D2VTG9"/>
<evidence type="ECO:0000256" key="1">
    <source>
        <dbReference type="SAM" id="MobiDB-lite"/>
    </source>
</evidence>
<accession>D2VTG9</accession>
<feature type="compositionally biased region" description="Basic and acidic residues" evidence="1">
    <location>
        <begin position="1140"/>
        <end position="1155"/>
    </location>
</feature>
<dbReference type="GeneID" id="8854339"/>
<dbReference type="InterPro" id="IPR022158">
    <property type="entry name" value="Inositol_phosphatase"/>
</dbReference>
<dbReference type="VEuPathDB" id="AmoebaDB:NAEGRDRAFT_72297"/>
<evidence type="ECO:0000259" key="2">
    <source>
        <dbReference type="Pfam" id="PF12456"/>
    </source>
</evidence>
<name>D2VTG9_NAEGR</name>
<keyword evidence="4" id="KW-1185">Reference proteome</keyword>